<gene>
    <name evidence="1" type="ORF">L3X38_014887</name>
</gene>
<sequence>MASGTETSRRSRSLQHPERCCEEQVRLKIRNWNRRIRATASSFRLKVDFGCDIGAAWIGHWTFGWATIKI</sequence>
<proteinExistence type="predicted"/>
<dbReference type="Proteomes" id="UP001054821">
    <property type="component" value="Chromosome 2"/>
</dbReference>
<protein>
    <submittedName>
        <fullName evidence="1">Uncharacterized protein</fullName>
    </submittedName>
</protein>
<evidence type="ECO:0000313" key="2">
    <source>
        <dbReference type="Proteomes" id="UP001054821"/>
    </source>
</evidence>
<keyword evidence="2" id="KW-1185">Reference proteome</keyword>
<dbReference type="AlphaFoldDB" id="A0AAD4WPM8"/>
<name>A0AAD4WPM8_PRUDU</name>
<accession>A0AAD4WPM8</accession>
<dbReference type="EMBL" id="JAJFAZ020000002">
    <property type="protein sequence ID" value="KAI5347008.1"/>
    <property type="molecule type" value="Genomic_DNA"/>
</dbReference>
<organism evidence="1 2">
    <name type="scientific">Prunus dulcis</name>
    <name type="common">Almond</name>
    <name type="synonym">Amygdalus dulcis</name>
    <dbReference type="NCBI Taxonomy" id="3755"/>
    <lineage>
        <taxon>Eukaryota</taxon>
        <taxon>Viridiplantae</taxon>
        <taxon>Streptophyta</taxon>
        <taxon>Embryophyta</taxon>
        <taxon>Tracheophyta</taxon>
        <taxon>Spermatophyta</taxon>
        <taxon>Magnoliopsida</taxon>
        <taxon>eudicotyledons</taxon>
        <taxon>Gunneridae</taxon>
        <taxon>Pentapetalae</taxon>
        <taxon>rosids</taxon>
        <taxon>fabids</taxon>
        <taxon>Rosales</taxon>
        <taxon>Rosaceae</taxon>
        <taxon>Amygdaloideae</taxon>
        <taxon>Amygdaleae</taxon>
        <taxon>Prunus</taxon>
    </lineage>
</organism>
<comment type="caution">
    <text evidence="1">The sequence shown here is derived from an EMBL/GenBank/DDBJ whole genome shotgun (WGS) entry which is preliminary data.</text>
</comment>
<evidence type="ECO:0000313" key="1">
    <source>
        <dbReference type="EMBL" id="KAI5347008.1"/>
    </source>
</evidence>
<reference evidence="1 2" key="1">
    <citation type="journal article" date="2022" name="G3 (Bethesda)">
        <title>Whole-genome sequence and methylome profiling of the almond [Prunus dulcis (Mill.) D.A. Webb] cultivar 'Nonpareil'.</title>
        <authorList>
            <person name="D'Amico-Willman K.M."/>
            <person name="Ouma W.Z."/>
            <person name="Meulia T."/>
            <person name="Sideli G.M."/>
            <person name="Gradziel T.M."/>
            <person name="Fresnedo-Ramirez J."/>
        </authorList>
    </citation>
    <scope>NUCLEOTIDE SEQUENCE [LARGE SCALE GENOMIC DNA]</scope>
    <source>
        <strain evidence="1">Clone GOH B32 T37-40</strain>
    </source>
</reference>